<dbReference type="AlphaFoldDB" id="A0A956N9D5"/>
<evidence type="ECO:0000313" key="2">
    <source>
        <dbReference type="EMBL" id="MCA9755004.1"/>
    </source>
</evidence>
<feature type="transmembrane region" description="Helical" evidence="1">
    <location>
        <begin position="114"/>
        <end position="137"/>
    </location>
</feature>
<reference evidence="2" key="1">
    <citation type="submission" date="2020-04" db="EMBL/GenBank/DDBJ databases">
        <authorList>
            <person name="Zhang T."/>
        </authorList>
    </citation>
    <scope>NUCLEOTIDE SEQUENCE</scope>
    <source>
        <strain evidence="2">HKST-UBA02</strain>
    </source>
</reference>
<keyword evidence="1" id="KW-1133">Transmembrane helix</keyword>
<name>A0A956N9D5_UNCEI</name>
<sequence>MSWVSTFYGSSIGKKTIVAVTGAIMVLFLIGHMLGNLQVFAGPGTATEPAKLDEYAELLRFEIGILWAIRVALITTVVLHIITVVKLRAENSAARGQNYAVRHYQRANAFSRSMFWGGLALFAYIVYHILHLTAGVAHANLFEHGHVYANVIRSFQQPLIAGVYVVATVCLYFHLF</sequence>
<reference evidence="2" key="2">
    <citation type="journal article" date="2021" name="Microbiome">
        <title>Successional dynamics and alternative stable states in a saline activated sludge microbial community over 9 years.</title>
        <authorList>
            <person name="Wang Y."/>
            <person name="Ye J."/>
            <person name="Ju F."/>
            <person name="Liu L."/>
            <person name="Boyd J.A."/>
            <person name="Deng Y."/>
            <person name="Parks D.H."/>
            <person name="Jiang X."/>
            <person name="Yin X."/>
            <person name="Woodcroft B.J."/>
            <person name="Tyson G.W."/>
            <person name="Hugenholtz P."/>
            <person name="Polz M.F."/>
            <person name="Zhang T."/>
        </authorList>
    </citation>
    <scope>NUCLEOTIDE SEQUENCE</scope>
    <source>
        <strain evidence="2">HKST-UBA02</strain>
    </source>
</reference>
<comment type="caution">
    <text evidence="2">The sequence shown here is derived from an EMBL/GenBank/DDBJ whole genome shotgun (WGS) entry which is preliminary data.</text>
</comment>
<dbReference type="Proteomes" id="UP000739538">
    <property type="component" value="Unassembled WGS sequence"/>
</dbReference>
<feature type="transmembrane region" description="Helical" evidence="1">
    <location>
        <begin position="12"/>
        <end position="34"/>
    </location>
</feature>
<dbReference type="CDD" id="cd03498">
    <property type="entry name" value="SQR_TypeB_2_TM"/>
    <property type="match status" value="1"/>
</dbReference>
<dbReference type="Gene3D" id="1.20.1300.10">
    <property type="entry name" value="Fumarate reductase/succinate dehydrogenase, transmembrane subunit"/>
    <property type="match status" value="1"/>
</dbReference>
<keyword evidence="1" id="KW-0472">Membrane</keyword>
<protein>
    <submittedName>
        <fullName evidence="2">Succinate dehydrogenase cytochrome b subunit</fullName>
    </submittedName>
</protein>
<feature type="non-terminal residue" evidence="2">
    <location>
        <position position="176"/>
    </location>
</feature>
<keyword evidence="1" id="KW-0812">Transmembrane</keyword>
<accession>A0A956N9D5</accession>
<feature type="transmembrane region" description="Helical" evidence="1">
    <location>
        <begin position="65"/>
        <end position="85"/>
    </location>
</feature>
<dbReference type="GO" id="GO:0016020">
    <property type="term" value="C:membrane"/>
    <property type="evidence" value="ECO:0007669"/>
    <property type="project" value="InterPro"/>
</dbReference>
<dbReference type="SUPFAM" id="SSF81343">
    <property type="entry name" value="Fumarate reductase respiratory complex transmembrane subunits"/>
    <property type="match status" value="1"/>
</dbReference>
<dbReference type="NCBIfam" id="TIGR02046">
    <property type="entry name" value="sdhC_b558_fam"/>
    <property type="match status" value="1"/>
</dbReference>
<feature type="transmembrane region" description="Helical" evidence="1">
    <location>
        <begin position="157"/>
        <end position="175"/>
    </location>
</feature>
<evidence type="ECO:0000313" key="3">
    <source>
        <dbReference type="Proteomes" id="UP000739538"/>
    </source>
</evidence>
<organism evidence="2 3">
    <name type="scientific">Eiseniibacteriota bacterium</name>
    <dbReference type="NCBI Taxonomy" id="2212470"/>
    <lineage>
        <taxon>Bacteria</taxon>
        <taxon>Candidatus Eiseniibacteriota</taxon>
    </lineage>
</organism>
<dbReference type="EMBL" id="JAGQHS010000014">
    <property type="protein sequence ID" value="MCA9755004.1"/>
    <property type="molecule type" value="Genomic_DNA"/>
</dbReference>
<gene>
    <name evidence="2" type="ORF">KDA27_04310</name>
</gene>
<proteinExistence type="predicted"/>
<dbReference type="InterPro" id="IPR034804">
    <property type="entry name" value="SQR/QFR_C/D"/>
</dbReference>
<dbReference type="InterPro" id="IPR011138">
    <property type="entry name" value="Cytochrome_b-558"/>
</dbReference>
<evidence type="ECO:0000256" key="1">
    <source>
        <dbReference type="SAM" id="Phobius"/>
    </source>
</evidence>